<dbReference type="AlphaFoldDB" id="A0A913ZC57"/>
<feature type="transmembrane region" description="Helical" evidence="1">
    <location>
        <begin position="259"/>
        <end position="281"/>
    </location>
</feature>
<dbReference type="PANTHER" id="PTHR12242:SF1">
    <property type="entry name" value="MYND-TYPE DOMAIN-CONTAINING PROTEIN"/>
    <property type="match status" value="1"/>
</dbReference>
<keyword evidence="1" id="KW-0472">Membrane</keyword>
<sequence>MATTNCCKKAGLYLGFDGEPVQRFTLPQAKWPLAPISWCIFRTFLAVYLFIWLILILVEWGEPADSKAKWLIYVSDWSFLVLILYLTVMAIGNIYYHVRRGCRITPEVDPESGADPEGGIPMSTVISPQEPLSSGGDGGEPLEPLPWYFKLAWFLQTIAFTAGLFVAINFYTLVFSPSRDVLTAYNFHVHGVNLIVIVLDVVLSATPMRLLHLIYPTLYAALYFMFTLIYQKAGGLNELGGVAIYSKFLDWGGAPSTTVIVMVLTVFVATPIMHLVWYAIYRIRHAVSKRRPGYCWSY</sequence>
<dbReference type="Pfam" id="PF21534">
    <property type="entry name" value="Rost"/>
    <property type="match status" value="1"/>
</dbReference>
<keyword evidence="3" id="KW-1185">Reference proteome</keyword>
<keyword evidence="1" id="KW-1133">Transmembrane helix</keyword>
<accession>A0A913ZC57</accession>
<feature type="transmembrane region" description="Helical" evidence="1">
    <location>
        <begin position="33"/>
        <end position="57"/>
    </location>
</feature>
<dbReference type="GO" id="GO:0016020">
    <property type="term" value="C:membrane"/>
    <property type="evidence" value="ECO:0007669"/>
    <property type="project" value="TreeGrafter"/>
</dbReference>
<organism evidence="2 3">
    <name type="scientific">Patiria miniata</name>
    <name type="common">Bat star</name>
    <name type="synonym">Asterina miniata</name>
    <dbReference type="NCBI Taxonomy" id="46514"/>
    <lineage>
        <taxon>Eukaryota</taxon>
        <taxon>Metazoa</taxon>
        <taxon>Echinodermata</taxon>
        <taxon>Eleutherozoa</taxon>
        <taxon>Asterozoa</taxon>
        <taxon>Asteroidea</taxon>
        <taxon>Valvatacea</taxon>
        <taxon>Valvatida</taxon>
        <taxon>Asterinidae</taxon>
        <taxon>Patiria</taxon>
    </lineage>
</organism>
<proteinExistence type="predicted"/>
<reference evidence="2" key="1">
    <citation type="submission" date="2022-11" db="UniProtKB">
        <authorList>
            <consortium name="EnsemblMetazoa"/>
        </authorList>
    </citation>
    <scope>IDENTIFICATION</scope>
</reference>
<name>A0A913ZC57_PATMI</name>
<dbReference type="RefSeq" id="XP_038049353.1">
    <property type="nucleotide sequence ID" value="XM_038193425.1"/>
</dbReference>
<dbReference type="GeneID" id="119722988"/>
<evidence type="ECO:0000313" key="2">
    <source>
        <dbReference type="EnsemblMetazoa" id="XP_038049353.1"/>
    </source>
</evidence>
<dbReference type="InterPro" id="IPR049352">
    <property type="entry name" value="Rost"/>
</dbReference>
<dbReference type="Proteomes" id="UP000887568">
    <property type="component" value="Unplaced"/>
</dbReference>
<feature type="transmembrane region" description="Helical" evidence="1">
    <location>
        <begin position="185"/>
        <end position="203"/>
    </location>
</feature>
<evidence type="ECO:0008006" key="4">
    <source>
        <dbReference type="Google" id="ProtNLM"/>
    </source>
</evidence>
<evidence type="ECO:0000313" key="3">
    <source>
        <dbReference type="Proteomes" id="UP000887568"/>
    </source>
</evidence>
<dbReference type="OrthoDB" id="419711at2759"/>
<evidence type="ECO:0000256" key="1">
    <source>
        <dbReference type="SAM" id="Phobius"/>
    </source>
</evidence>
<feature type="transmembrane region" description="Helical" evidence="1">
    <location>
        <begin position="210"/>
        <end position="230"/>
    </location>
</feature>
<feature type="transmembrane region" description="Helical" evidence="1">
    <location>
        <begin position="151"/>
        <end position="173"/>
    </location>
</feature>
<feature type="transmembrane region" description="Helical" evidence="1">
    <location>
        <begin position="77"/>
        <end position="96"/>
    </location>
</feature>
<protein>
    <recommendedName>
        <fullName evidence="4">Protein rolling stone</fullName>
    </recommendedName>
</protein>
<dbReference type="OMA" id="KWLIYIS"/>
<dbReference type="PANTHER" id="PTHR12242">
    <property type="entry name" value="OS02G0130600 PROTEIN-RELATED"/>
    <property type="match status" value="1"/>
</dbReference>
<dbReference type="EnsemblMetazoa" id="XM_038193425.1">
    <property type="protein sequence ID" value="XP_038049353.1"/>
    <property type="gene ID" value="LOC119722988"/>
</dbReference>
<keyword evidence="1" id="KW-0812">Transmembrane</keyword>